<feature type="region of interest" description="Disordered" evidence="2">
    <location>
        <begin position="214"/>
        <end position="238"/>
    </location>
</feature>
<organism evidence="5 6">
    <name type="scientific">Micromonospora auratinigra</name>
    <dbReference type="NCBI Taxonomy" id="261654"/>
    <lineage>
        <taxon>Bacteria</taxon>
        <taxon>Bacillati</taxon>
        <taxon>Actinomycetota</taxon>
        <taxon>Actinomycetes</taxon>
        <taxon>Micromonosporales</taxon>
        <taxon>Micromonosporaceae</taxon>
        <taxon>Micromonospora</taxon>
    </lineage>
</organism>
<name>A0A1A8Z1J6_9ACTN</name>
<proteinExistence type="inferred from homology"/>
<dbReference type="Proteomes" id="UP000199385">
    <property type="component" value="Chromosome I"/>
</dbReference>
<dbReference type="OrthoDB" id="9808602at2"/>
<evidence type="ECO:0000259" key="4">
    <source>
        <dbReference type="Pfam" id="PF02397"/>
    </source>
</evidence>
<evidence type="ECO:0000256" key="1">
    <source>
        <dbReference type="ARBA" id="ARBA00006464"/>
    </source>
</evidence>
<dbReference type="PANTHER" id="PTHR30576:SF8">
    <property type="entry name" value="UNDECAPRENYL-PHOSPHATE GALACTOSE PHOSPHOTRANSFERASE"/>
    <property type="match status" value="1"/>
</dbReference>
<keyword evidence="3" id="KW-1133">Transmembrane helix</keyword>
<accession>A0A1A8Z1J6</accession>
<dbReference type="AlphaFoldDB" id="A0A1A8Z1J6"/>
<keyword evidence="3" id="KW-0812">Transmembrane</keyword>
<comment type="similarity">
    <text evidence="1">Belongs to the bacterial sugar transferase family.</text>
</comment>
<evidence type="ECO:0000256" key="2">
    <source>
        <dbReference type="SAM" id="MobiDB-lite"/>
    </source>
</evidence>
<gene>
    <name evidence="5" type="ORF">GA0070611_0318</name>
</gene>
<dbReference type="EMBL" id="LT594323">
    <property type="protein sequence ID" value="SBT37778.1"/>
    <property type="molecule type" value="Genomic_DNA"/>
</dbReference>
<dbReference type="RefSeq" id="WP_091656098.1">
    <property type="nucleotide sequence ID" value="NZ_LT594323.1"/>
</dbReference>
<sequence>MDVLHLPPNVENRPTHPGKGLEGTAHDVVKRVVDLAVALVALLLAAPVLAVVALAVLLTMGRPVLFRQPRLGRHGREFVILKFRSMSTGPADLGSGSDAARLTPLGRWLRDTSLDELPSLWNIVRGDMSLVGPRPLPTGYRHRYTPEQFRRHEVRPGLTGLAQVNGRNELSWEAKFGYDVWYVDHRSTRLDLRIIGRTAITVLRRQGISAPGVATAPEFHGTARPEQPLPTSAASRSW</sequence>
<keyword evidence="3" id="KW-0472">Membrane</keyword>
<feature type="region of interest" description="Disordered" evidence="2">
    <location>
        <begin position="1"/>
        <end position="22"/>
    </location>
</feature>
<dbReference type="Pfam" id="PF02397">
    <property type="entry name" value="Bac_transf"/>
    <property type="match status" value="1"/>
</dbReference>
<dbReference type="STRING" id="261654.GA0070611_0318"/>
<dbReference type="PATRIC" id="fig|261654.4.peg.321"/>
<feature type="transmembrane region" description="Helical" evidence="3">
    <location>
        <begin position="35"/>
        <end position="60"/>
    </location>
</feature>
<feature type="compositionally biased region" description="Polar residues" evidence="2">
    <location>
        <begin position="229"/>
        <end position="238"/>
    </location>
</feature>
<dbReference type="GO" id="GO:0016780">
    <property type="term" value="F:phosphotransferase activity, for other substituted phosphate groups"/>
    <property type="evidence" value="ECO:0007669"/>
    <property type="project" value="TreeGrafter"/>
</dbReference>
<evidence type="ECO:0000313" key="6">
    <source>
        <dbReference type="Proteomes" id="UP000199385"/>
    </source>
</evidence>
<feature type="domain" description="Bacterial sugar transferase" evidence="4">
    <location>
        <begin position="30"/>
        <end position="203"/>
    </location>
</feature>
<keyword evidence="5" id="KW-0808">Transferase</keyword>
<protein>
    <submittedName>
        <fullName evidence="5">Sugar transferase involved in LPS biosynthesis (Colanic, teichoic acid)</fullName>
    </submittedName>
</protein>
<reference evidence="6" key="1">
    <citation type="submission" date="2016-06" db="EMBL/GenBank/DDBJ databases">
        <authorList>
            <person name="Varghese N."/>
            <person name="Submissions Spin"/>
        </authorList>
    </citation>
    <scope>NUCLEOTIDE SEQUENCE [LARGE SCALE GENOMIC DNA]</scope>
    <source>
        <strain evidence="6">DSM 44815</strain>
    </source>
</reference>
<evidence type="ECO:0000256" key="3">
    <source>
        <dbReference type="SAM" id="Phobius"/>
    </source>
</evidence>
<dbReference type="InterPro" id="IPR003362">
    <property type="entry name" value="Bact_transf"/>
</dbReference>
<keyword evidence="6" id="KW-1185">Reference proteome</keyword>
<evidence type="ECO:0000313" key="5">
    <source>
        <dbReference type="EMBL" id="SBT37778.1"/>
    </source>
</evidence>
<dbReference type="PANTHER" id="PTHR30576">
    <property type="entry name" value="COLANIC BIOSYNTHESIS UDP-GLUCOSE LIPID CARRIER TRANSFERASE"/>
    <property type="match status" value="1"/>
</dbReference>